<feature type="transmembrane region" description="Helical" evidence="7">
    <location>
        <begin position="111"/>
        <end position="135"/>
    </location>
</feature>
<dbReference type="PANTHER" id="PTHR43663:SF1">
    <property type="entry name" value="CHROMATE TRANSPORTER"/>
    <property type="match status" value="1"/>
</dbReference>
<evidence type="ECO:0000256" key="3">
    <source>
        <dbReference type="ARBA" id="ARBA00022475"/>
    </source>
</evidence>
<comment type="caution">
    <text evidence="8">The sequence shown here is derived from an EMBL/GenBank/DDBJ whole genome shotgun (WGS) entry which is preliminary data.</text>
</comment>
<keyword evidence="4 7" id="KW-0812">Transmembrane</keyword>
<dbReference type="PANTHER" id="PTHR43663">
    <property type="entry name" value="CHROMATE TRANSPORT PROTEIN-RELATED"/>
    <property type="match status" value="1"/>
</dbReference>
<feature type="transmembrane region" description="Helical" evidence="7">
    <location>
        <begin position="141"/>
        <end position="174"/>
    </location>
</feature>
<evidence type="ECO:0000313" key="9">
    <source>
        <dbReference type="Proteomes" id="UP000723714"/>
    </source>
</evidence>
<proteinExistence type="inferred from homology"/>
<accession>A0ABS6D1T4</accession>
<keyword evidence="5 7" id="KW-1133">Transmembrane helix</keyword>
<organism evidence="8 9">
    <name type="scientific">Faecalicatena faecalis</name>
    <dbReference type="NCBI Taxonomy" id="2726362"/>
    <lineage>
        <taxon>Bacteria</taxon>
        <taxon>Bacillati</taxon>
        <taxon>Bacillota</taxon>
        <taxon>Clostridia</taxon>
        <taxon>Lachnospirales</taxon>
        <taxon>Lachnospiraceae</taxon>
        <taxon>Faecalicatena</taxon>
    </lineage>
</organism>
<sequence>MKKLWELYSTFFRIGGLTFGGGMAMLPMLKREVVIKKKWVTDEEVLDIYAIGQCTPGIIAVNTSTYIGYQQAGIGGAVCGTLGMVSPSVIIICLIASILNQFMGEPTVLHALAGIRVAVCALMLGTVITLARAGIKDKLGLILFLAGFLLATFSPIPTIILVICAAGVGIFVNVRREKNRK</sequence>
<comment type="similarity">
    <text evidence="2">Belongs to the chromate ion transporter (CHR) (TC 2.A.51) family.</text>
</comment>
<name>A0ABS6D1T4_9FIRM</name>
<protein>
    <submittedName>
        <fullName evidence="8">Chromate transporter</fullName>
    </submittedName>
</protein>
<evidence type="ECO:0000313" key="8">
    <source>
        <dbReference type="EMBL" id="MBU3875376.1"/>
    </source>
</evidence>
<gene>
    <name evidence="8" type="ORF">HGO97_006065</name>
</gene>
<dbReference type="Pfam" id="PF02417">
    <property type="entry name" value="Chromate_transp"/>
    <property type="match status" value="1"/>
</dbReference>
<keyword evidence="6 7" id="KW-0472">Membrane</keyword>
<keyword evidence="9" id="KW-1185">Reference proteome</keyword>
<dbReference type="RefSeq" id="WP_216240334.1">
    <property type="nucleotide sequence ID" value="NZ_JABACJ020000004.1"/>
</dbReference>
<evidence type="ECO:0000256" key="2">
    <source>
        <dbReference type="ARBA" id="ARBA00005262"/>
    </source>
</evidence>
<dbReference type="InterPro" id="IPR052518">
    <property type="entry name" value="CHR_Transporter"/>
</dbReference>
<evidence type="ECO:0000256" key="1">
    <source>
        <dbReference type="ARBA" id="ARBA00004651"/>
    </source>
</evidence>
<evidence type="ECO:0000256" key="6">
    <source>
        <dbReference type="ARBA" id="ARBA00023136"/>
    </source>
</evidence>
<dbReference type="Proteomes" id="UP000723714">
    <property type="component" value="Unassembled WGS sequence"/>
</dbReference>
<evidence type="ECO:0000256" key="7">
    <source>
        <dbReference type="SAM" id="Phobius"/>
    </source>
</evidence>
<keyword evidence="3" id="KW-1003">Cell membrane</keyword>
<evidence type="ECO:0000256" key="5">
    <source>
        <dbReference type="ARBA" id="ARBA00022989"/>
    </source>
</evidence>
<dbReference type="InterPro" id="IPR003370">
    <property type="entry name" value="Chromate_transpt"/>
</dbReference>
<evidence type="ECO:0000256" key="4">
    <source>
        <dbReference type="ARBA" id="ARBA00022692"/>
    </source>
</evidence>
<comment type="subcellular location">
    <subcellularLocation>
        <location evidence="1">Cell membrane</location>
        <topology evidence="1">Multi-pass membrane protein</topology>
    </subcellularLocation>
</comment>
<feature type="transmembrane region" description="Helical" evidence="7">
    <location>
        <begin position="74"/>
        <end position="99"/>
    </location>
</feature>
<dbReference type="EMBL" id="JABACJ020000004">
    <property type="protein sequence ID" value="MBU3875376.1"/>
    <property type="molecule type" value="Genomic_DNA"/>
</dbReference>
<reference evidence="8 9" key="1">
    <citation type="submission" date="2021-06" db="EMBL/GenBank/DDBJ databases">
        <title>Faecalicatena sp. nov. isolated from porcine feces.</title>
        <authorList>
            <person name="Oh B.S."/>
            <person name="Lee J.H."/>
        </authorList>
    </citation>
    <scope>NUCLEOTIDE SEQUENCE [LARGE SCALE GENOMIC DNA]</scope>
    <source>
        <strain evidence="8 9">AGMB00832</strain>
    </source>
</reference>
<feature type="transmembrane region" description="Helical" evidence="7">
    <location>
        <begin position="7"/>
        <end position="29"/>
    </location>
</feature>